<reference evidence="7" key="1">
    <citation type="submission" date="2017-09" db="EMBL/GenBank/DDBJ databases">
        <title>Depth-based differentiation of microbial function through sediment-hosted aquifers and enrichment of novel symbionts in the deep terrestrial subsurface.</title>
        <authorList>
            <person name="Probst A.J."/>
            <person name="Ladd B."/>
            <person name="Jarett J.K."/>
            <person name="Geller-Mcgrath D.E."/>
            <person name="Sieber C.M.K."/>
            <person name="Emerson J.B."/>
            <person name="Anantharaman K."/>
            <person name="Thomas B.C."/>
            <person name="Malmstrom R."/>
            <person name="Stieglmeier M."/>
            <person name="Klingl A."/>
            <person name="Woyke T."/>
            <person name="Ryan C.M."/>
            <person name="Banfield J.F."/>
        </authorList>
    </citation>
    <scope>NUCLEOTIDE SEQUENCE [LARGE SCALE GENOMIC DNA]</scope>
</reference>
<dbReference type="GO" id="GO:0016020">
    <property type="term" value="C:membrane"/>
    <property type="evidence" value="ECO:0007669"/>
    <property type="project" value="UniProtKB-SubCell"/>
</dbReference>
<keyword evidence="2" id="KW-0812">Transmembrane</keyword>
<dbReference type="PROSITE" id="PS52015">
    <property type="entry name" value="TONB_CTD"/>
    <property type="match status" value="1"/>
</dbReference>
<name>A0A2M7EAD4_9BACT</name>
<evidence type="ECO:0000256" key="1">
    <source>
        <dbReference type="ARBA" id="ARBA00004167"/>
    </source>
</evidence>
<protein>
    <recommendedName>
        <fullName evidence="5">TonB C-terminal domain-containing protein</fullName>
    </recommendedName>
</protein>
<dbReference type="Pfam" id="PF03544">
    <property type="entry name" value="TonB_C"/>
    <property type="match status" value="1"/>
</dbReference>
<evidence type="ECO:0000313" key="7">
    <source>
        <dbReference type="Proteomes" id="UP000228886"/>
    </source>
</evidence>
<evidence type="ECO:0000256" key="4">
    <source>
        <dbReference type="ARBA" id="ARBA00023136"/>
    </source>
</evidence>
<keyword evidence="3" id="KW-1133">Transmembrane helix</keyword>
<dbReference type="EMBL" id="PETL01000043">
    <property type="protein sequence ID" value="PIV64693.1"/>
    <property type="molecule type" value="Genomic_DNA"/>
</dbReference>
<dbReference type="InterPro" id="IPR037682">
    <property type="entry name" value="TonB_C"/>
</dbReference>
<gene>
    <name evidence="6" type="ORF">COS11_00820</name>
</gene>
<accession>A0A2M7EAD4</accession>
<dbReference type="NCBIfam" id="TIGR01352">
    <property type="entry name" value="tonB_Cterm"/>
    <property type="match status" value="1"/>
</dbReference>
<sequence>MKSSLLNLAVLVSLSLHTSAFFLFSIVVPTKAKIFSPIEVMLVKELPGIKKTEPIPAVKKTKISPSLPRGERENDRVSIYLPIENLLDQRIVIKKSPFSGELDFLPLKSFLAEEVKIPLPAPVLPENAEWGEQKFWEPMKIYGPGGSRKVLFQALPRYPEWAEEEGIECALLLKLWILPDGSVEWVEVEKSSGYPRIDFLSVTSAKRWRFNPVATSEKVWGMLPLKFQLK</sequence>
<dbReference type="SUPFAM" id="SSF74653">
    <property type="entry name" value="TolA/TonB C-terminal domain"/>
    <property type="match status" value="1"/>
</dbReference>
<evidence type="ECO:0000256" key="2">
    <source>
        <dbReference type="ARBA" id="ARBA00022692"/>
    </source>
</evidence>
<dbReference type="Proteomes" id="UP000228886">
    <property type="component" value="Unassembled WGS sequence"/>
</dbReference>
<comment type="caution">
    <text evidence="6">The sequence shown here is derived from an EMBL/GenBank/DDBJ whole genome shotgun (WGS) entry which is preliminary data.</text>
</comment>
<dbReference type="Gene3D" id="3.30.1150.10">
    <property type="match status" value="1"/>
</dbReference>
<dbReference type="GO" id="GO:0055085">
    <property type="term" value="P:transmembrane transport"/>
    <property type="evidence" value="ECO:0007669"/>
    <property type="project" value="InterPro"/>
</dbReference>
<keyword evidence="4" id="KW-0472">Membrane</keyword>
<organism evidence="6 7">
    <name type="scientific">bacterium (Candidatus Ratteibacteria) CG01_land_8_20_14_3_00_40_19</name>
    <dbReference type="NCBI Taxonomy" id="2014290"/>
    <lineage>
        <taxon>Bacteria</taxon>
        <taxon>Candidatus Ratteibacteria</taxon>
    </lineage>
</organism>
<feature type="domain" description="TonB C-terminal" evidence="5">
    <location>
        <begin position="143"/>
        <end position="230"/>
    </location>
</feature>
<evidence type="ECO:0000259" key="5">
    <source>
        <dbReference type="PROSITE" id="PS52015"/>
    </source>
</evidence>
<evidence type="ECO:0000313" key="6">
    <source>
        <dbReference type="EMBL" id="PIV64693.1"/>
    </source>
</evidence>
<proteinExistence type="predicted"/>
<dbReference type="InterPro" id="IPR006260">
    <property type="entry name" value="TonB/TolA_C"/>
</dbReference>
<comment type="subcellular location">
    <subcellularLocation>
        <location evidence="1">Membrane</location>
        <topology evidence="1">Single-pass membrane protein</topology>
    </subcellularLocation>
</comment>
<dbReference type="AlphaFoldDB" id="A0A2M7EAD4"/>
<evidence type="ECO:0000256" key="3">
    <source>
        <dbReference type="ARBA" id="ARBA00022989"/>
    </source>
</evidence>